<dbReference type="InterPro" id="IPR001611">
    <property type="entry name" value="Leu-rich_rpt"/>
</dbReference>
<evidence type="ECO:0000256" key="2">
    <source>
        <dbReference type="ARBA" id="ARBA00022737"/>
    </source>
</evidence>
<dbReference type="InterPro" id="IPR032675">
    <property type="entry name" value="LRR_dom_sf"/>
</dbReference>
<sequence length="647" mass="72513">MRKEGVGRVPMELHQDPAYIMRPGTVRVLDFGESALLNPSPVVKEEKEKDMLVEEYLSPSRLQALTETDDLQEVKVLEMRVDTQDSSLGNFGIYLPNLIELKLNNSFIVSVRDIGTSLTKLQVLWMAQCGLPDLDGIPSFSSLKELYLAYNNITDISHVSMLDHLEVLDLEGNNIDDIMQIHYLALCSQLNTITLEGNPICLKPSAEAPEDSNYNYREVVKCLIPHLKYLDDFPANETCIQANSPVGQDWLIVKEAIKDCITADDLRDLENLGHYHVSSQGRPSSGHHIHGSRRYLMQRPSTPQRPHSARRHMTACPGSAEACYSGSSDFLVQDDASDLTHGVGSIICGNPVKALQARRKKLDATYATAGSFVRQYFHGPESTFDLLEKDSKSREDIFSELKAWRNDHGKRLEAIWKDREPQILTIDHSDEEELSDGCLGEEAVKFCPETNERLSPELLCPSFLYPSPPPNLSSTADNLLTTALSQPPSPSPPSLHDLPTRSQKVLDFRVRRLRRPVQLEQVQPYSIARTEPSVVRTDEEFAVLGEEGPVTPSDGLDPKTRVEERKNTHSYTQYLRPVLGRRSTRSTDDESPQKLIDNHQPVIRSSSKTSEKPLPLSPLHPLTTKPALQRLPNRPLLLPSRGSKTTS</sequence>
<dbReference type="Pfam" id="PF12799">
    <property type="entry name" value="LRR_4"/>
    <property type="match status" value="1"/>
</dbReference>
<reference evidence="4" key="5">
    <citation type="submission" date="2025-09" db="UniProtKB">
        <authorList>
            <consortium name="Ensembl"/>
        </authorList>
    </citation>
    <scope>IDENTIFICATION</scope>
</reference>
<dbReference type="PANTHER" id="PTHR22708:SF0">
    <property type="entry name" value="LEUCINE-RICH REPEAT-CONTAINING PROTEIN 56"/>
    <property type="match status" value="1"/>
</dbReference>
<dbReference type="Ensembl" id="ENSCMIT00000047221.1">
    <property type="protein sequence ID" value="ENSCMIP00000046558.1"/>
    <property type="gene ID" value="ENSCMIG00000019145.1"/>
</dbReference>
<evidence type="ECO:0000313" key="4">
    <source>
        <dbReference type="Ensembl" id="ENSCMIP00000046558.1"/>
    </source>
</evidence>
<accession>A0A4W3K5P0</accession>
<keyword evidence="2" id="KW-0677">Repeat</keyword>
<dbReference type="GeneTree" id="ENSGT00390000001545"/>
<reference evidence="5" key="1">
    <citation type="journal article" date="2006" name="Science">
        <title>Ancient noncoding elements conserved in the human genome.</title>
        <authorList>
            <person name="Venkatesh B."/>
            <person name="Kirkness E.F."/>
            <person name="Loh Y.H."/>
            <person name="Halpern A.L."/>
            <person name="Lee A.P."/>
            <person name="Johnson J."/>
            <person name="Dandona N."/>
            <person name="Viswanathan L.D."/>
            <person name="Tay A."/>
            <person name="Venter J.C."/>
            <person name="Strausberg R.L."/>
            <person name="Brenner S."/>
        </authorList>
    </citation>
    <scope>NUCLEOTIDE SEQUENCE [LARGE SCALE GENOMIC DNA]</scope>
</reference>
<dbReference type="InterPro" id="IPR040091">
    <property type="entry name" value="LRRC56"/>
</dbReference>
<reference evidence="5" key="3">
    <citation type="journal article" date="2014" name="Nature">
        <title>Elephant shark genome provides unique insights into gnathostome evolution.</title>
        <authorList>
            <consortium name="International Elephant Shark Genome Sequencing Consortium"/>
            <person name="Venkatesh B."/>
            <person name="Lee A.P."/>
            <person name="Ravi V."/>
            <person name="Maurya A.K."/>
            <person name="Lian M.M."/>
            <person name="Swann J.B."/>
            <person name="Ohta Y."/>
            <person name="Flajnik M.F."/>
            <person name="Sutoh Y."/>
            <person name="Kasahara M."/>
            <person name="Hoon S."/>
            <person name="Gangu V."/>
            <person name="Roy S.W."/>
            <person name="Irimia M."/>
            <person name="Korzh V."/>
            <person name="Kondrychyn I."/>
            <person name="Lim Z.W."/>
            <person name="Tay B.H."/>
            <person name="Tohari S."/>
            <person name="Kong K.W."/>
            <person name="Ho S."/>
            <person name="Lorente-Galdos B."/>
            <person name="Quilez J."/>
            <person name="Marques-Bonet T."/>
            <person name="Raney B.J."/>
            <person name="Ingham P.W."/>
            <person name="Tay A."/>
            <person name="Hillier L.W."/>
            <person name="Minx P."/>
            <person name="Boehm T."/>
            <person name="Wilson R.K."/>
            <person name="Brenner S."/>
            <person name="Warren W.C."/>
        </authorList>
    </citation>
    <scope>NUCLEOTIDE SEQUENCE [LARGE SCALE GENOMIC DNA]</scope>
</reference>
<dbReference type="OMA" id="CGTHDLS"/>
<dbReference type="Proteomes" id="UP000314986">
    <property type="component" value="Unassembled WGS sequence"/>
</dbReference>
<feature type="compositionally biased region" description="Low complexity" evidence="3">
    <location>
        <begin position="613"/>
        <end position="641"/>
    </location>
</feature>
<evidence type="ECO:0000256" key="3">
    <source>
        <dbReference type="SAM" id="MobiDB-lite"/>
    </source>
</evidence>
<evidence type="ECO:0000313" key="5">
    <source>
        <dbReference type="Proteomes" id="UP000314986"/>
    </source>
</evidence>
<dbReference type="Gene3D" id="3.80.10.10">
    <property type="entry name" value="Ribonuclease Inhibitor"/>
    <property type="match status" value="1"/>
</dbReference>
<dbReference type="PANTHER" id="PTHR22708">
    <property type="entry name" value="LEUCINE-RICH REPEAT-CONTAINING PROTEIN 56"/>
    <property type="match status" value="1"/>
</dbReference>
<organism evidence="4 5">
    <name type="scientific">Callorhinchus milii</name>
    <name type="common">Ghost shark</name>
    <dbReference type="NCBI Taxonomy" id="7868"/>
    <lineage>
        <taxon>Eukaryota</taxon>
        <taxon>Metazoa</taxon>
        <taxon>Chordata</taxon>
        <taxon>Craniata</taxon>
        <taxon>Vertebrata</taxon>
        <taxon>Chondrichthyes</taxon>
        <taxon>Holocephali</taxon>
        <taxon>Chimaeriformes</taxon>
        <taxon>Callorhinchidae</taxon>
        <taxon>Callorhinchus</taxon>
    </lineage>
</organism>
<feature type="region of interest" description="Disordered" evidence="3">
    <location>
        <begin position="543"/>
        <end position="647"/>
    </location>
</feature>
<evidence type="ECO:0008006" key="6">
    <source>
        <dbReference type="Google" id="ProtNLM"/>
    </source>
</evidence>
<reference evidence="4" key="4">
    <citation type="submission" date="2025-08" db="UniProtKB">
        <authorList>
            <consortium name="Ensembl"/>
        </authorList>
    </citation>
    <scope>IDENTIFICATION</scope>
</reference>
<feature type="compositionally biased region" description="Basic and acidic residues" evidence="3">
    <location>
        <begin position="556"/>
        <end position="567"/>
    </location>
</feature>
<reference evidence="5" key="2">
    <citation type="journal article" date="2007" name="PLoS Biol.">
        <title>Survey sequencing and comparative analysis of the elephant shark (Callorhinchus milii) genome.</title>
        <authorList>
            <person name="Venkatesh B."/>
            <person name="Kirkness E.F."/>
            <person name="Loh Y.H."/>
            <person name="Halpern A.L."/>
            <person name="Lee A.P."/>
            <person name="Johnson J."/>
            <person name="Dandona N."/>
            <person name="Viswanathan L.D."/>
            <person name="Tay A."/>
            <person name="Venter J.C."/>
            <person name="Strausberg R.L."/>
            <person name="Brenner S."/>
        </authorList>
    </citation>
    <scope>NUCLEOTIDE SEQUENCE [LARGE SCALE GENOMIC DNA]</scope>
</reference>
<evidence type="ECO:0000256" key="1">
    <source>
        <dbReference type="ARBA" id="ARBA00022614"/>
    </source>
</evidence>
<keyword evidence="1" id="KW-0433">Leucine-rich repeat</keyword>
<feature type="region of interest" description="Disordered" evidence="3">
    <location>
        <begin position="481"/>
        <end position="502"/>
    </location>
</feature>
<dbReference type="SUPFAM" id="SSF52058">
    <property type="entry name" value="L domain-like"/>
    <property type="match status" value="1"/>
</dbReference>
<name>A0A4W3K5P0_CALMI</name>
<dbReference type="PROSITE" id="PS51450">
    <property type="entry name" value="LRR"/>
    <property type="match status" value="2"/>
</dbReference>
<dbReference type="InParanoid" id="A0A4W3K5P0"/>
<gene>
    <name evidence="4" type="primary">lrrc56</name>
</gene>
<keyword evidence="5" id="KW-1185">Reference proteome</keyword>
<dbReference type="InterPro" id="IPR025875">
    <property type="entry name" value="Leu-rich_rpt_4"/>
</dbReference>
<dbReference type="AlphaFoldDB" id="A0A4W3K5P0"/>
<protein>
    <recommendedName>
        <fullName evidence="6">Leucine-rich repeat-containing protein 56</fullName>
    </recommendedName>
</protein>
<proteinExistence type="predicted"/>
<dbReference type="STRING" id="7868.ENSCMIP00000046558"/>